<dbReference type="RefSeq" id="WP_170150883.1">
    <property type="nucleotide sequence ID" value="NZ_QXDC01000002.1"/>
</dbReference>
<evidence type="ECO:0000313" key="3">
    <source>
        <dbReference type="Proteomes" id="UP000266568"/>
    </source>
</evidence>
<dbReference type="AlphaFoldDB" id="A0A397P7U5"/>
<evidence type="ECO:0000313" key="2">
    <source>
        <dbReference type="EMBL" id="RIA45610.1"/>
    </source>
</evidence>
<feature type="transmembrane region" description="Helical" evidence="1">
    <location>
        <begin position="36"/>
        <end position="54"/>
    </location>
</feature>
<keyword evidence="1" id="KW-0472">Membrane</keyword>
<keyword evidence="1" id="KW-0812">Transmembrane</keyword>
<protein>
    <submittedName>
        <fullName evidence="2">Uncharacterized protein</fullName>
    </submittedName>
</protein>
<name>A0A397P7U5_9SPHN</name>
<organism evidence="2 3">
    <name type="scientific">Hephaestia caeni</name>
    <dbReference type="NCBI Taxonomy" id="645617"/>
    <lineage>
        <taxon>Bacteria</taxon>
        <taxon>Pseudomonadati</taxon>
        <taxon>Pseudomonadota</taxon>
        <taxon>Alphaproteobacteria</taxon>
        <taxon>Sphingomonadales</taxon>
        <taxon>Sphingomonadaceae</taxon>
        <taxon>Hephaestia</taxon>
    </lineage>
</organism>
<keyword evidence="3" id="KW-1185">Reference proteome</keyword>
<keyword evidence="1" id="KW-1133">Transmembrane helix</keyword>
<dbReference type="Proteomes" id="UP000266568">
    <property type="component" value="Unassembled WGS sequence"/>
</dbReference>
<evidence type="ECO:0000256" key="1">
    <source>
        <dbReference type="SAM" id="Phobius"/>
    </source>
</evidence>
<accession>A0A397P7U5</accession>
<gene>
    <name evidence="2" type="ORF">DFR49_0131</name>
</gene>
<dbReference type="EMBL" id="QXDC01000002">
    <property type="protein sequence ID" value="RIA45610.1"/>
    <property type="molecule type" value="Genomic_DNA"/>
</dbReference>
<proteinExistence type="predicted"/>
<reference evidence="2 3" key="1">
    <citation type="submission" date="2018-08" db="EMBL/GenBank/DDBJ databases">
        <title>Genomic Encyclopedia of Type Strains, Phase IV (KMG-IV): sequencing the most valuable type-strain genomes for metagenomic binning, comparative biology and taxonomic classification.</title>
        <authorList>
            <person name="Goeker M."/>
        </authorList>
    </citation>
    <scope>NUCLEOTIDE SEQUENCE [LARGE SCALE GENOMIC DNA]</scope>
    <source>
        <strain evidence="2 3">DSM 25527</strain>
    </source>
</reference>
<feature type="transmembrane region" description="Helical" evidence="1">
    <location>
        <begin position="6"/>
        <end position="27"/>
    </location>
</feature>
<comment type="caution">
    <text evidence="2">The sequence shown here is derived from an EMBL/GenBank/DDBJ whole genome shotgun (WGS) entry which is preliminary data.</text>
</comment>
<sequence length="55" mass="5830">MNALEHAAPAIAMLAAFALVIGGIVLIRQGEDRRKGVLMLVMAAVLVGNVLIWTM</sequence>